<dbReference type="EMBL" id="PFDW01000065">
    <property type="protein sequence ID" value="PJE57988.1"/>
    <property type="molecule type" value="Genomic_DNA"/>
</dbReference>
<reference evidence="3" key="1">
    <citation type="submission" date="2017-09" db="EMBL/GenBank/DDBJ databases">
        <title>Depth-based differentiation of microbial function through sediment-hosted aquifers and enrichment of novel symbionts in the deep terrestrial subsurface.</title>
        <authorList>
            <person name="Probst A.J."/>
            <person name="Ladd B."/>
            <person name="Jarett J.K."/>
            <person name="Geller-Mcgrath D.E."/>
            <person name="Sieber C.M.K."/>
            <person name="Emerson J.B."/>
            <person name="Anantharaman K."/>
            <person name="Thomas B.C."/>
            <person name="Malmstrom R."/>
            <person name="Stieglmeier M."/>
            <person name="Klingl A."/>
            <person name="Woyke T."/>
            <person name="Ryan C.M."/>
            <person name="Banfield J.F."/>
        </authorList>
    </citation>
    <scope>NUCLEOTIDE SEQUENCE [LARGE SCALE GENOMIC DNA]</scope>
</reference>
<evidence type="ECO:0000313" key="2">
    <source>
        <dbReference type="EMBL" id="PJE57988.1"/>
    </source>
</evidence>
<keyword evidence="1" id="KW-0472">Membrane</keyword>
<dbReference type="Proteomes" id="UP000231450">
    <property type="component" value="Unassembled WGS sequence"/>
</dbReference>
<evidence type="ECO:0000256" key="1">
    <source>
        <dbReference type="SAM" id="Phobius"/>
    </source>
</evidence>
<name>A0A2M8KDJ9_9BACT</name>
<proteinExistence type="predicted"/>
<evidence type="ECO:0000313" key="3">
    <source>
        <dbReference type="Proteomes" id="UP000231450"/>
    </source>
</evidence>
<keyword evidence="1" id="KW-1133">Transmembrane helix</keyword>
<organism evidence="2 3">
    <name type="scientific">Candidatus Portnoybacteria bacterium CG10_big_fil_rev_8_21_14_0_10_36_7</name>
    <dbReference type="NCBI Taxonomy" id="1974812"/>
    <lineage>
        <taxon>Bacteria</taxon>
        <taxon>Candidatus Portnoyibacteriota</taxon>
    </lineage>
</organism>
<gene>
    <name evidence="2" type="ORF">COU81_03110</name>
</gene>
<dbReference type="AlphaFoldDB" id="A0A2M8KDJ9"/>
<accession>A0A2M8KDJ9</accession>
<protein>
    <submittedName>
        <fullName evidence="2">Uncharacterized protein</fullName>
    </submittedName>
</protein>
<sequence>MTKYKVKIIVAIVAALVVALFLTGLRIANFNRAIYGLRIANILISGSSRPEIFDSLDTSTKKFLATTTEVKINNELAIISPEQMGVLFDMDITMHNALSHGHEKNIFQSSWNQVFALFFHKISLLQFQLTKQN</sequence>
<comment type="caution">
    <text evidence="2">The sequence shown here is derived from an EMBL/GenBank/DDBJ whole genome shotgun (WGS) entry which is preliminary data.</text>
</comment>
<keyword evidence="1" id="KW-0812">Transmembrane</keyword>
<feature type="transmembrane region" description="Helical" evidence="1">
    <location>
        <begin position="6"/>
        <end position="28"/>
    </location>
</feature>